<evidence type="ECO:0000313" key="14">
    <source>
        <dbReference type="EMBL" id="SCF29146.1"/>
    </source>
</evidence>
<feature type="transmembrane region" description="Helical" evidence="12">
    <location>
        <begin position="111"/>
        <end position="129"/>
    </location>
</feature>
<evidence type="ECO:0000259" key="13">
    <source>
        <dbReference type="PROSITE" id="PS51352"/>
    </source>
</evidence>
<dbReference type="Pfam" id="PF06965">
    <property type="entry name" value="Na_H_antiport_1"/>
    <property type="match status" value="1"/>
</dbReference>
<dbReference type="HAMAP" id="MF_01844">
    <property type="entry name" value="NhaA"/>
    <property type="match status" value="1"/>
</dbReference>
<proteinExistence type="inferred from homology"/>
<protein>
    <recommendedName>
        <fullName evidence="12">Na(+)/H(+) antiporter NhaA</fullName>
    </recommendedName>
    <alternativeName>
        <fullName evidence="12">Sodium/proton antiporter NhaA</fullName>
    </alternativeName>
</protein>
<dbReference type="PANTHER" id="PTHR30341">
    <property type="entry name" value="SODIUM ION/PROTON ANTIPORTER NHAA-RELATED"/>
    <property type="match status" value="1"/>
</dbReference>
<feature type="transmembrane region" description="Helical" evidence="12">
    <location>
        <begin position="135"/>
        <end position="155"/>
    </location>
</feature>
<dbReference type="PROSITE" id="PS51352">
    <property type="entry name" value="THIOREDOXIN_2"/>
    <property type="match status" value="1"/>
</dbReference>
<feature type="domain" description="Thioredoxin" evidence="13">
    <location>
        <begin position="436"/>
        <end position="616"/>
    </location>
</feature>
<keyword evidence="6 12" id="KW-0812">Transmembrane</keyword>
<keyword evidence="5 12" id="KW-1003">Cell membrane</keyword>
<evidence type="ECO:0000256" key="12">
    <source>
        <dbReference type="HAMAP-Rule" id="MF_01844"/>
    </source>
</evidence>
<feature type="transmembrane region" description="Helical" evidence="12">
    <location>
        <begin position="407"/>
        <end position="425"/>
    </location>
</feature>
<dbReference type="Pfam" id="PF13462">
    <property type="entry name" value="Thioredoxin_4"/>
    <property type="match status" value="1"/>
</dbReference>
<dbReference type="NCBIfam" id="TIGR00773">
    <property type="entry name" value="NhaA"/>
    <property type="match status" value="1"/>
</dbReference>
<dbReference type="Gene3D" id="3.40.30.10">
    <property type="entry name" value="Glutaredoxin"/>
    <property type="match status" value="1"/>
</dbReference>
<comment type="similarity">
    <text evidence="12">Belongs to the NhaA Na(+)/H(+) (TC 2.A.33) antiporter family.</text>
</comment>
<evidence type="ECO:0000256" key="2">
    <source>
        <dbReference type="ARBA" id="ARBA00007006"/>
    </source>
</evidence>
<feature type="transmembrane region" description="Helical" evidence="12">
    <location>
        <begin position="21"/>
        <end position="46"/>
    </location>
</feature>
<evidence type="ECO:0000256" key="7">
    <source>
        <dbReference type="ARBA" id="ARBA00022989"/>
    </source>
</evidence>
<comment type="subcellular location">
    <subcellularLocation>
        <location evidence="1">Cell inner membrane</location>
        <topology evidence="1">Multi-pass membrane protein</topology>
    </subcellularLocation>
    <subcellularLocation>
        <location evidence="12">Cell membrane</location>
        <topology evidence="12">Multi-pass membrane protein</topology>
    </subcellularLocation>
</comment>
<dbReference type="InterPro" id="IPR036249">
    <property type="entry name" value="Thioredoxin-like_sf"/>
</dbReference>
<evidence type="ECO:0000313" key="15">
    <source>
        <dbReference type="Proteomes" id="UP000198864"/>
    </source>
</evidence>
<evidence type="ECO:0000256" key="3">
    <source>
        <dbReference type="ARBA" id="ARBA00022448"/>
    </source>
</evidence>
<gene>
    <name evidence="12" type="primary">nhaA</name>
    <name evidence="14" type="ORF">GA0070561_5059</name>
</gene>
<evidence type="ECO:0000256" key="9">
    <source>
        <dbReference type="ARBA" id="ARBA00023065"/>
    </source>
</evidence>
<dbReference type="RefSeq" id="WP_091404801.1">
    <property type="nucleotide sequence ID" value="NZ_FMCR01000005.1"/>
</dbReference>
<evidence type="ECO:0000256" key="6">
    <source>
        <dbReference type="ARBA" id="ARBA00022692"/>
    </source>
</evidence>
<dbReference type="PANTHER" id="PTHR30341:SF0">
    <property type="entry name" value="NA(+)_H(+) ANTIPORTER NHAA"/>
    <property type="match status" value="1"/>
</dbReference>
<keyword evidence="7 12" id="KW-1133">Transmembrane helix</keyword>
<keyword evidence="10 12" id="KW-0472">Membrane</keyword>
<dbReference type="Proteomes" id="UP000198864">
    <property type="component" value="Unassembled WGS sequence"/>
</dbReference>
<feature type="transmembrane region" description="Helical" evidence="12">
    <location>
        <begin position="225"/>
        <end position="252"/>
    </location>
</feature>
<dbReference type="EMBL" id="FMCR01000005">
    <property type="protein sequence ID" value="SCF29146.1"/>
    <property type="molecule type" value="Genomic_DNA"/>
</dbReference>
<dbReference type="InterPro" id="IPR012336">
    <property type="entry name" value="Thioredoxin-like_fold"/>
</dbReference>
<dbReference type="STRING" id="285676.GA0070561_5059"/>
<dbReference type="GO" id="GO:0015385">
    <property type="term" value="F:sodium:proton antiporter activity"/>
    <property type="evidence" value="ECO:0007669"/>
    <property type="project" value="UniProtKB-UniRule"/>
</dbReference>
<keyword evidence="8 12" id="KW-0915">Sodium</keyword>
<feature type="transmembrane region" description="Helical" evidence="12">
    <location>
        <begin position="371"/>
        <end position="395"/>
    </location>
</feature>
<organism evidence="14 15">
    <name type="scientific">Micromonospora saelicesensis</name>
    <dbReference type="NCBI Taxonomy" id="285676"/>
    <lineage>
        <taxon>Bacteria</taxon>
        <taxon>Bacillati</taxon>
        <taxon>Actinomycetota</taxon>
        <taxon>Actinomycetes</taxon>
        <taxon>Micromonosporales</taxon>
        <taxon>Micromonosporaceae</taxon>
        <taxon>Micromonospora</taxon>
    </lineage>
</organism>
<reference evidence="14 15" key="1">
    <citation type="submission" date="2016-06" db="EMBL/GenBank/DDBJ databases">
        <authorList>
            <person name="Kjaerup R.B."/>
            <person name="Dalgaard T.S."/>
            <person name="Juul-Madsen H.R."/>
        </authorList>
    </citation>
    <scope>NUCLEOTIDE SEQUENCE [LARGE SCALE GENOMIC DNA]</scope>
    <source>
        <strain evidence="14 15">DSM 44871</strain>
    </source>
</reference>
<evidence type="ECO:0000256" key="4">
    <source>
        <dbReference type="ARBA" id="ARBA00022449"/>
    </source>
</evidence>
<evidence type="ECO:0000256" key="5">
    <source>
        <dbReference type="ARBA" id="ARBA00022475"/>
    </source>
</evidence>
<feature type="transmembrane region" description="Helical" evidence="12">
    <location>
        <begin position="193"/>
        <end position="213"/>
    </location>
</feature>
<keyword evidence="11 12" id="KW-0739">Sodium transport</keyword>
<evidence type="ECO:0000256" key="11">
    <source>
        <dbReference type="ARBA" id="ARBA00023201"/>
    </source>
</evidence>
<dbReference type="GO" id="GO:0006885">
    <property type="term" value="P:regulation of pH"/>
    <property type="evidence" value="ECO:0007669"/>
    <property type="project" value="UniProtKB-UniRule"/>
</dbReference>
<dbReference type="SUPFAM" id="SSF52833">
    <property type="entry name" value="Thioredoxin-like"/>
    <property type="match status" value="1"/>
</dbReference>
<name>A0A1C4Z887_9ACTN</name>
<evidence type="ECO:0000256" key="8">
    <source>
        <dbReference type="ARBA" id="ARBA00023053"/>
    </source>
</evidence>
<feature type="transmembrane region" description="Helical" evidence="12">
    <location>
        <begin position="338"/>
        <end position="359"/>
    </location>
</feature>
<accession>A0A1C4Z887</accession>
<feature type="transmembrane region" description="Helical" evidence="12">
    <location>
        <begin position="72"/>
        <end position="90"/>
    </location>
</feature>
<keyword evidence="9 12" id="KW-0406">Ion transport</keyword>
<comment type="function">
    <text evidence="12">Na(+)/H(+) antiporter that extrudes sodium in exchange for external protons.</text>
</comment>
<dbReference type="InterPro" id="IPR004670">
    <property type="entry name" value="NhaA"/>
</dbReference>
<dbReference type="AlphaFoldDB" id="A0A1C4Z887"/>
<dbReference type="InterPro" id="IPR023171">
    <property type="entry name" value="Na/H_antiporter_dom_sf"/>
</dbReference>
<keyword evidence="4 12" id="KW-0050">Antiport</keyword>
<dbReference type="GO" id="GO:0005886">
    <property type="term" value="C:plasma membrane"/>
    <property type="evidence" value="ECO:0007669"/>
    <property type="project" value="UniProtKB-SubCell"/>
</dbReference>
<comment type="similarity">
    <text evidence="2">In the N-terminal section; belongs to the NhaA Na(+)/H(+) (TC 2.A.33) antiporter family.</text>
</comment>
<keyword evidence="3 12" id="KW-0813">Transport</keyword>
<comment type="catalytic activity">
    <reaction evidence="12">
        <text>Na(+)(in) + 2 H(+)(out) = Na(+)(out) + 2 H(+)(in)</text>
        <dbReference type="Rhea" id="RHEA:29251"/>
        <dbReference type="ChEBI" id="CHEBI:15378"/>
        <dbReference type="ChEBI" id="CHEBI:29101"/>
    </reaction>
</comment>
<evidence type="ECO:0000256" key="1">
    <source>
        <dbReference type="ARBA" id="ARBA00004429"/>
    </source>
</evidence>
<dbReference type="InterPro" id="IPR013766">
    <property type="entry name" value="Thioredoxin_domain"/>
</dbReference>
<dbReference type="Gene3D" id="1.20.1530.10">
    <property type="entry name" value="Na+/H+ antiporter like domain"/>
    <property type="match status" value="1"/>
</dbReference>
<sequence length="638" mass="68694">MTETKSGRTIWKPNLASPLRAFLRIESGSAGILVAAIVAALLWANIDVGSYEAVWRTQLSLRLGHLELSRDLHTWINSGLMTLFFLVIGLEARREFDLGDLRDRRRFVLPSVAGLIGMLIPVLIFLGINHGGPGAHGWGVAMSTDTALALGLLALLGRGVPDRVRIFLLTVFVVDDVIALIVIALVYSEDIRVPPIVVAVVAFAVMLAIHAGGVRRGWAYVPVAVVMWGALLVSGVDPVVTGLTIGLTAFAYSPGRSDLEKVTGLFRSFREQPTPTLARTASIGLANTLSPNDRLQRIYHPWSSYVIVPLFGLANAGISIDRPFLAQAFASPVTWGVLLGYVVGKPLAVIGTSAGLTWLSHGRIRPAVGWAGVLGSGTIAGVSFTVSLLVASLAFTGDQLAEAKVGVLSAAIVSSALTWVAFRVTNTLPQDKRVRALFGDMTELIDLTPAVDEKQDHVRGPAGASVTLVQYGDFQCPYCGKAEPVVRQLLGDADLRFVWRHLPLSDVHPQARLAAEAAEAAAVQGKFWQMHDLLLDHQGELDITALIKYADDLGLDQRRFHDDLTSQAHAARIDSDIDSADNSGVSGTPTFFINGRRHYGAYDITALTAAIRMARARARLGHDAPAKRSKPAWPTPRR</sequence>
<feature type="transmembrane region" description="Helical" evidence="12">
    <location>
        <begin position="167"/>
        <end position="187"/>
    </location>
</feature>
<evidence type="ECO:0000256" key="10">
    <source>
        <dbReference type="ARBA" id="ARBA00023136"/>
    </source>
</evidence>